<dbReference type="PANTHER" id="PTHR10924">
    <property type="entry name" value="MAJOR FACILITATOR SUPERFAMILY PROTEIN-RELATED"/>
    <property type="match status" value="1"/>
</dbReference>
<dbReference type="CDD" id="cd17398">
    <property type="entry name" value="MFS_FLVCR_like"/>
    <property type="match status" value="1"/>
</dbReference>
<feature type="transmembrane region" description="Helical" evidence="18">
    <location>
        <begin position="338"/>
        <end position="356"/>
    </location>
</feature>
<dbReference type="SUPFAM" id="SSF103473">
    <property type="entry name" value="MFS general substrate transporter"/>
    <property type="match status" value="1"/>
</dbReference>
<dbReference type="FunFam" id="1.20.1250.20:FF:000184">
    <property type="entry name" value="Feline leukemia virus subgroup C receptor-related protein 1"/>
    <property type="match status" value="1"/>
</dbReference>
<dbReference type="Proteomes" id="UP000325440">
    <property type="component" value="Unassembled WGS sequence"/>
</dbReference>
<keyword evidence="8 18" id="KW-0472">Membrane</keyword>
<keyword evidence="7" id="KW-0265">Erythrocyte maturation</keyword>
<accession>A0A5E4M4R8</accession>
<gene>
    <name evidence="20" type="ORF">CINCED_3A025727</name>
</gene>
<dbReference type="GO" id="GO:0020037">
    <property type="term" value="F:heme binding"/>
    <property type="evidence" value="ECO:0007669"/>
    <property type="project" value="TreeGrafter"/>
</dbReference>
<comment type="catalytic activity">
    <reaction evidence="12">
        <text>choline(out) = choline(in)</text>
        <dbReference type="Rhea" id="RHEA:32751"/>
        <dbReference type="ChEBI" id="CHEBI:15354"/>
    </reaction>
</comment>
<dbReference type="GO" id="GO:0043249">
    <property type="term" value="P:erythrocyte maturation"/>
    <property type="evidence" value="ECO:0007669"/>
    <property type="project" value="UniProtKB-KW"/>
</dbReference>
<evidence type="ECO:0000256" key="3">
    <source>
        <dbReference type="ARBA" id="ARBA00022475"/>
    </source>
</evidence>
<feature type="transmembrane region" description="Helical" evidence="18">
    <location>
        <begin position="85"/>
        <end position="102"/>
    </location>
</feature>
<sequence length="463" mass="50815">MSITTTMTDYGGAITQNNNVLQQQHQQINVPTIDCKLYKRRWPMLTLFVLCSMANAVQWIQYSIISNVIMKFYNVSSFQVNLTSIVYMVTYIPLIFPASWILDKKGLRVAMVAGALGTMIGAWFKVGSSNPDRFYMTMIGQTIVASSQVFILNLPARLAAVWFGPLEVSSACSIGVFGNQLGIALGFLLPPLLVHDSDDLQDIAASLSQMYYATAIFSTLVFALIYLFVQSSPPLPPSLAQANQRSSTNANDPRNFVKSLWRLVGNYGFVLLLLSYGMNVGSFYAISTLLNQIILSYFPDNAEDAGRIGLSIVLAGMFGSVVCGFVLDKTHRFKETTLVVYACSLLGMIIYTFTLSCGYISIVYLSAILLGFFMTGYLAVGYELAAELTYPESEGTSSGLLNAVVQVFGIVFTLLYDWIFNAAGDRKANLFLAVTLVAGTFFTAAIPSDLRRQAAQQKKSLIN</sequence>
<feature type="transmembrane region" description="Helical" evidence="18">
    <location>
        <begin position="168"/>
        <end position="189"/>
    </location>
</feature>
<feature type="transmembrane region" description="Helical" evidence="18">
    <location>
        <begin position="134"/>
        <end position="156"/>
    </location>
</feature>
<feature type="transmembrane region" description="Helical" evidence="18">
    <location>
        <begin position="306"/>
        <end position="326"/>
    </location>
</feature>
<comment type="catalytic activity">
    <reaction evidence="13">
        <text>ethanolamine(in) = ethanolamine(out)</text>
        <dbReference type="Rhea" id="RHEA:32747"/>
        <dbReference type="ChEBI" id="CHEBI:57603"/>
    </reaction>
</comment>
<dbReference type="AlphaFoldDB" id="A0A5E4M4R8"/>
<keyword evidence="5 18" id="KW-0812">Transmembrane</keyword>
<dbReference type="Gene3D" id="1.20.1250.20">
    <property type="entry name" value="MFS general substrate transporter like domains"/>
    <property type="match status" value="1"/>
</dbReference>
<feature type="transmembrane region" description="Helical" evidence="18">
    <location>
        <begin position="109"/>
        <end position="128"/>
    </location>
</feature>
<evidence type="ECO:0000256" key="4">
    <source>
        <dbReference type="ARBA" id="ARBA00022553"/>
    </source>
</evidence>
<evidence type="ECO:0000256" key="13">
    <source>
        <dbReference type="ARBA" id="ARBA00045087"/>
    </source>
</evidence>
<evidence type="ECO:0000256" key="1">
    <source>
        <dbReference type="ARBA" id="ARBA00004651"/>
    </source>
</evidence>
<evidence type="ECO:0000256" key="12">
    <source>
        <dbReference type="ARBA" id="ARBA00036811"/>
    </source>
</evidence>
<comment type="subcellular location">
    <subcellularLocation>
        <location evidence="1">Cell membrane</location>
        <topology evidence="1">Multi-pass membrane protein</topology>
    </subcellularLocation>
</comment>
<dbReference type="EMBL" id="CABPRJ010000030">
    <property type="protein sequence ID" value="VVC26310.1"/>
    <property type="molecule type" value="Genomic_DNA"/>
</dbReference>
<evidence type="ECO:0000313" key="21">
    <source>
        <dbReference type="Proteomes" id="UP000325440"/>
    </source>
</evidence>
<dbReference type="GO" id="GO:0097037">
    <property type="term" value="P:heme export"/>
    <property type="evidence" value="ECO:0007669"/>
    <property type="project" value="TreeGrafter"/>
</dbReference>
<proteinExistence type="inferred from homology"/>
<evidence type="ECO:0000256" key="8">
    <source>
        <dbReference type="ARBA" id="ARBA00023136"/>
    </source>
</evidence>
<comment type="catalytic activity">
    <reaction evidence="11">
        <text>heme b(in) = heme b(out)</text>
        <dbReference type="Rhea" id="RHEA:75443"/>
        <dbReference type="ChEBI" id="CHEBI:60344"/>
    </reaction>
</comment>
<keyword evidence="9" id="KW-0675">Receptor</keyword>
<feature type="transmembrane region" description="Helical" evidence="18">
    <location>
        <begin position="400"/>
        <end position="419"/>
    </location>
</feature>
<keyword evidence="10" id="KW-0325">Glycoprotein</keyword>
<name>A0A5E4M4R8_9HEMI</name>
<evidence type="ECO:0000256" key="11">
    <source>
        <dbReference type="ARBA" id="ARBA00035075"/>
    </source>
</evidence>
<evidence type="ECO:0000256" key="15">
    <source>
        <dbReference type="ARBA" id="ARBA00060240"/>
    </source>
</evidence>
<evidence type="ECO:0000259" key="19">
    <source>
        <dbReference type="PROSITE" id="PS50850"/>
    </source>
</evidence>
<feature type="transmembrane region" description="Helical" evidence="18">
    <location>
        <begin position="264"/>
        <end position="286"/>
    </location>
</feature>
<evidence type="ECO:0000256" key="16">
    <source>
        <dbReference type="ARBA" id="ARBA00068050"/>
    </source>
</evidence>
<keyword evidence="4" id="KW-0597">Phosphoprotein</keyword>
<evidence type="ECO:0000256" key="2">
    <source>
        <dbReference type="ARBA" id="ARBA00022448"/>
    </source>
</evidence>
<dbReference type="InterPro" id="IPR020846">
    <property type="entry name" value="MFS_dom"/>
</dbReference>
<dbReference type="PANTHER" id="PTHR10924:SF4">
    <property type="entry name" value="GH15861P"/>
    <property type="match status" value="1"/>
</dbReference>
<evidence type="ECO:0000313" key="20">
    <source>
        <dbReference type="EMBL" id="VVC26310.1"/>
    </source>
</evidence>
<feature type="domain" description="Major facilitator superfamily (MFS) profile" evidence="19">
    <location>
        <begin position="44"/>
        <end position="451"/>
    </location>
</feature>
<dbReference type="InterPro" id="IPR049680">
    <property type="entry name" value="FLVCR1-2_SLC49-like"/>
</dbReference>
<protein>
    <recommendedName>
        <fullName evidence="16">Choline/ethanolamine transporter FLVCR1</fullName>
    </recommendedName>
    <alternativeName>
        <fullName evidence="17">Heme transporter FLVCR1</fullName>
    </alternativeName>
</protein>
<evidence type="ECO:0000256" key="10">
    <source>
        <dbReference type="ARBA" id="ARBA00023180"/>
    </source>
</evidence>
<evidence type="ECO:0000256" key="18">
    <source>
        <dbReference type="SAM" id="Phobius"/>
    </source>
</evidence>
<keyword evidence="21" id="KW-1185">Reference proteome</keyword>
<organism evidence="20 21">
    <name type="scientific">Cinara cedri</name>
    <dbReference type="NCBI Taxonomy" id="506608"/>
    <lineage>
        <taxon>Eukaryota</taxon>
        <taxon>Metazoa</taxon>
        <taxon>Ecdysozoa</taxon>
        <taxon>Arthropoda</taxon>
        <taxon>Hexapoda</taxon>
        <taxon>Insecta</taxon>
        <taxon>Pterygota</taxon>
        <taxon>Neoptera</taxon>
        <taxon>Paraneoptera</taxon>
        <taxon>Hemiptera</taxon>
        <taxon>Sternorrhyncha</taxon>
        <taxon>Aphidomorpha</taxon>
        <taxon>Aphidoidea</taxon>
        <taxon>Aphididae</taxon>
        <taxon>Lachninae</taxon>
        <taxon>Cinara</taxon>
    </lineage>
</organism>
<dbReference type="GO" id="GO:0005886">
    <property type="term" value="C:plasma membrane"/>
    <property type="evidence" value="ECO:0007669"/>
    <property type="project" value="UniProtKB-SubCell"/>
</dbReference>
<feature type="transmembrane region" description="Helical" evidence="18">
    <location>
        <begin position="45"/>
        <end position="65"/>
    </location>
</feature>
<evidence type="ECO:0000256" key="5">
    <source>
        <dbReference type="ARBA" id="ARBA00022692"/>
    </source>
</evidence>
<evidence type="ECO:0000256" key="17">
    <source>
        <dbReference type="ARBA" id="ARBA00080886"/>
    </source>
</evidence>
<evidence type="ECO:0000256" key="14">
    <source>
        <dbReference type="ARBA" id="ARBA00046338"/>
    </source>
</evidence>
<feature type="transmembrane region" description="Helical" evidence="18">
    <location>
        <begin position="362"/>
        <end position="380"/>
    </location>
</feature>
<evidence type="ECO:0000256" key="9">
    <source>
        <dbReference type="ARBA" id="ARBA00023170"/>
    </source>
</evidence>
<evidence type="ECO:0000256" key="6">
    <source>
        <dbReference type="ARBA" id="ARBA00022989"/>
    </source>
</evidence>
<comment type="function">
    <text evidence="15">Uniporter that mediates the transport of extracellular choline and ethanolamine into cells, thereby playing a key role in phospholipid biosynthesis. Choline and ethanolamine are the precursors of phosphatidylcholine and phosphatidylethanolamine, respectively, the two most abundant phospholipids. Transport is not coupled with proton transport and is exclusively driven by the choline (or ethanolamine) gradient across the plasma membrane. Also acts as a heme b transporter that mediates heme efflux from the cytoplasm to the extracellular compartment.</text>
</comment>
<feature type="transmembrane region" description="Helical" evidence="18">
    <location>
        <begin position="209"/>
        <end position="229"/>
    </location>
</feature>
<dbReference type="InterPro" id="IPR011701">
    <property type="entry name" value="MFS"/>
</dbReference>
<comment type="similarity">
    <text evidence="14">Belongs to the major facilitator superfamily. Feline leukemia virus subgroup C receptor (TC 2.A.1.28.1) family.</text>
</comment>
<evidence type="ECO:0000256" key="7">
    <source>
        <dbReference type="ARBA" id="ARBA00023057"/>
    </source>
</evidence>
<dbReference type="GO" id="GO:0015232">
    <property type="term" value="F:heme transmembrane transporter activity"/>
    <property type="evidence" value="ECO:0007669"/>
    <property type="project" value="UniProtKB-ARBA"/>
</dbReference>
<dbReference type="GO" id="GO:0006783">
    <property type="term" value="P:heme biosynthetic process"/>
    <property type="evidence" value="ECO:0007669"/>
    <property type="project" value="UniProtKB-ARBA"/>
</dbReference>
<reference evidence="20 21" key="1">
    <citation type="submission" date="2019-08" db="EMBL/GenBank/DDBJ databases">
        <authorList>
            <person name="Alioto T."/>
            <person name="Alioto T."/>
            <person name="Gomez Garrido J."/>
        </authorList>
    </citation>
    <scope>NUCLEOTIDE SEQUENCE [LARGE SCALE GENOMIC DNA]</scope>
</reference>
<dbReference type="OrthoDB" id="422206at2759"/>
<feature type="transmembrane region" description="Helical" evidence="18">
    <location>
        <begin position="431"/>
        <end position="450"/>
    </location>
</feature>
<keyword evidence="6 18" id="KW-1133">Transmembrane helix</keyword>
<dbReference type="InterPro" id="IPR036259">
    <property type="entry name" value="MFS_trans_sf"/>
</dbReference>
<dbReference type="GO" id="GO:0031966">
    <property type="term" value="C:mitochondrial membrane"/>
    <property type="evidence" value="ECO:0007669"/>
    <property type="project" value="UniProtKB-ARBA"/>
</dbReference>
<dbReference type="PROSITE" id="PS50850">
    <property type="entry name" value="MFS"/>
    <property type="match status" value="1"/>
</dbReference>
<dbReference type="Pfam" id="PF07690">
    <property type="entry name" value="MFS_1"/>
    <property type="match status" value="1"/>
</dbReference>
<keyword evidence="3" id="KW-1003">Cell membrane</keyword>
<keyword evidence="2" id="KW-0813">Transport</keyword>